<dbReference type="SUPFAM" id="SSF161098">
    <property type="entry name" value="MetI-like"/>
    <property type="match status" value="1"/>
</dbReference>
<dbReference type="Pfam" id="PF00528">
    <property type="entry name" value="BPD_transp_1"/>
    <property type="match status" value="1"/>
</dbReference>
<evidence type="ECO:0000313" key="10">
    <source>
        <dbReference type="Proteomes" id="UP001338137"/>
    </source>
</evidence>
<comment type="caution">
    <text evidence="9">The sequence shown here is derived from an EMBL/GenBank/DDBJ whole genome shotgun (WGS) entry which is preliminary data.</text>
</comment>
<feature type="transmembrane region" description="Helical" evidence="7">
    <location>
        <begin position="177"/>
        <end position="197"/>
    </location>
</feature>
<dbReference type="EMBL" id="JARLKY010000002">
    <property type="protein sequence ID" value="MEC0225654.1"/>
    <property type="molecule type" value="Genomic_DNA"/>
</dbReference>
<evidence type="ECO:0000256" key="7">
    <source>
        <dbReference type="RuleBase" id="RU363032"/>
    </source>
</evidence>
<dbReference type="PROSITE" id="PS50928">
    <property type="entry name" value="ABC_TM1"/>
    <property type="match status" value="1"/>
</dbReference>
<dbReference type="InterPro" id="IPR035906">
    <property type="entry name" value="MetI-like_sf"/>
</dbReference>
<dbReference type="Proteomes" id="UP001338137">
    <property type="component" value="Unassembled WGS sequence"/>
</dbReference>
<gene>
    <name evidence="9" type="ORF">P4I72_00760</name>
</gene>
<feature type="transmembrane region" description="Helical" evidence="7">
    <location>
        <begin position="114"/>
        <end position="133"/>
    </location>
</feature>
<feature type="transmembrane region" description="Helical" evidence="7">
    <location>
        <begin position="145"/>
        <end position="165"/>
    </location>
</feature>
<organism evidence="9 10">
    <name type="scientific">Paenibacillus alba</name>
    <dbReference type="NCBI Taxonomy" id="1197127"/>
    <lineage>
        <taxon>Bacteria</taxon>
        <taxon>Bacillati</taxon>
        <taxon>Bacillota</taxon>
        <taxon>Bacilli</taxon>
        <taxon>Bacillales</taxon>
        <taxon>Paenibacillaceae</taxon>
        <taxon>Paenibacillus</taxon>
    </lineage>
</organism>
<comment type="subcellular location">
    <subcellularLocation>
        <location evidence="1 7">Cell membrane</location>
        <topology evidence="1 7">Multi-pass membrane protein</topology>
    </subcellularLocation>
</comment>
<dbReference type="PANTHER" id="PTHR43744:SF8">
    <property type="entry name" value="SN-GLYCEROL-3-PHOSPHATE TRANSPORT SYSTEM PERMEASE PROTEIN UGPE"/>
    <property type="match status" value="1"/>
</dbReference>
<evidence type="ECO:0000256" key="5">
    <source>
        <dbReference type="ARBA" id="ARBA00022989"/>
    </source>
</evidence>
<evidence type="ECO:0000313" key="9">
    <source>
        <dbReference type="EMBL" id="MEC0225654.1"/>
    </source>
</evidence>
<evidence type="ECO:0000256" key="3">
    <source>
        <dbReference type="ARBA" id="ARBA00022475"/>
    </source>
</evidence>
<keyword evidence="5 7" id="KW-1133">Transmembrane helix</keyword>
<dbReference type="Gene3D" id="1.10.3720.10">
    <property type="entry name" value="MetI-like"/>
    <property type="match status" value="1"/>
</dbReference>
<accession>A0ABU6FYP0</accession>
<dbReference type="InterPro" id="IPR000515">
    <property type="entry name" value="MetI-like"/>
</dbReference>
<feature type="transmembrane region" description="Helical" evidence="7">
    <location>
        <begin position="218"/>
        <end position="240"/>
    </location>
</feature>
<keyword evidence="10" id="KW-1185">Reference proteome</keyword>
<feature type="domain" description="ABC transmembrane type-1" evidence="8">
    <location>
        <begin position="108"/>
        <end position="294"/>
    </location>
</feature>
<dbReference type="PANTHER" id="PTHR43744">
    <property type="entry name" value="ABC TRANSPORTER PERMEASE PROTEIN MG189-RELATED-RELATED"/>
    <property type="match status" value="1"/>
</dbReference>
<keyword evidence="4 7" id="KW-0812">Transmembrane</keyword>
<reference evidence="9 10" key="1">
    <citation type="submission" date="2023-03" db="EMBL/GenBank/DDBJ databases">
        <title>Bacillus Genome Sequencing.</title>
        <authorList>
            <person name="Dunlap C."/>
        </authorList>
    </citation>
    <scope>NUCLEOTIDE SEQUENCE [LARGE SCALE GENOMIC DNA]</scope>
    <source>
        <strain evidence="9 10">BD-533</strain>
    </source>
</reference>
<keyword evidence="2 7" id="KW-0813">Transport</keyword>
<feature type="transmembrane region" description="Helical" evidence="7">
    <location>
        <begin position="273"/>
        <end position="292"/>
    </location>
</feature>
<evidence type="ECO:0000256" key="6">
    <source>
        <dbReference type="ARBA" id="ARBA00023136"/>
    </source>
</evidence>
<sequence length="309" mass="34556">MESGGGKLRGKLGSKLYKGMLTTFLVFVVIIFVFPIVMTTIHSFKTPDEIKTELKPVMKSSDEEGQGQQEQPIGEESKYVQLKLIPSKVTLNAYYDILLAEPQFLMLFWNSMKLTVPIVVGQVIVSVLAAYAFSQLRFRLREPLFFAYIVVMLMPFQVTLVPNYIMANSLGLLNSEWSIILPGIFSAFGVFLMRQFMQVVPYSYIEAARMDGAGHMKILLTIVLPMCRSGMAALAVLAFIDNWNMVEQPLIFLKDALKQPLSVYLAYISEDDIGLAFAASLIYMLPAILLMLHAEKELVEGVQLSGVKG</sequence>
<evidence type="ECO:0000256" key="1">
    <source>
        <dbReference type="ARBA" id="ARBA00004651"/>
    </source>
</evidence>
<dbReference type="CDD" id="cd06261">
    <property type="entry name" value="TM_PBP2"/>
    <property type="match status" value="1"/>
</dbReference>
<dbReference type="RefSeq" id="WP_326070066.1">
    <property type="nucleotide sequence ID" value="NZ_JARLKY010000002.1"/>
</dbReference>
<comment type="similarity">
    <text evidence="7">Belongs to the binding-protein-dependent transport system permease family.</text>
</comment>
<evidence type="ECO:0000256" key="4">
    <source>
        <dbReference type="ARBA" id="ARBA00022692"/>
    </source>
</evidence>
<evidence type="ECO:0000256" key="2">
    <source>
        <dbReference type="ARBA" id="ARBA00022448"/>
    </source>
</evidence>
<name>A0ABU6FYP0_9BACL</name>
<keyword evidence="6 7" id="KW-0472">Membrane</keyword>
<proteinExistence type="inferred from homology"/>
<evidence type="ECO:0000259" key="8">
    <source>
        <dbReference type="PROSITE" id="PS50928"/>
    </source>
</evidence>
<feature type="transmembrane region" description="Helical" evidence="7">
    <location>
        <begin position="21"/>
        <end position="44"/>
    </location>
</feature>
<keyword evidence="3" id="KW-1003">Cell membrane</keyword>
<protein>
    <submittedName>
        <fullName evidence="9">Carbohydrate ABC transporter permease</fullName>
    </submittedName>
</protein>